<feature type="compositionally biased region" description="Basic and acidic residues" evidence="1">
    <location>
        <begin position="1"/>
        <end position="19"/>
    </location>
</feature>
<dbReference type="GO" id="GO:0005524">
    <property type="term" value="F:ATP binding"/>
    <property type="evidence" value="ECO:0007669"/>
    <property type="project" value="InterPro"/>
</dbReference>
<keyword evidence="4" id="KW-1185">Reference proteome</keyword>
<name>A0A2M6UIX7_9BRAD</name>
<reference evidence="3 4" key="1">
    <citation type="submission" date="2015-06" db="EMBL/GenBank/DDBJ databases">
        <title>Comparative genome analysis of nirS-carrying Bradyrhizobium sp. strains.</title>
        <authorList>
            <person name="Ishii S."/>
            <person name="Jang J."/>
            <person name="Nishizawa T."/>
            <person name="Senoo K."/>
        </authorList>
    </citation>
    <scope>NUCLEOTIDE SEQUENCE [LARGE SCALE GENOMIC DNA]</scope>
    <source>
        <strain evidence="3 4">TSA1</strain>
    </source>
</reference>
<protein>
    <recommendedName>
        <fullName evidence="2">AAA+ ATPase domain-containing protein</fullName>
    </recommendedName>
</protein>
<dbReference type="CDD" id="cd00009">
    <property type="entry name" value="AAA"/>
    <property type="match status" value="1"/>
</dbReference>
<dbReference type="SMART" id="SM00382">
    <property type="entry name" value="AAA"/>
    <property type="match status" value="1"/>
</dbReference>
<evidence type="ECO:0000313" key="3">
    <source>
        <dbReference type="EMBL" id="PIT04501.1"/>
    </source>
</evidence>
<dbReference type="EMBL" id="LFJC01000003">
    <property type="protein sequence ID" value="PIT04501.1"/>
    <property type="molecule type" value="Genomic_DNA"/>
</dbReference>
<feature type="region of interest" description="Disordered" evidence="1">
    <location>
        <begin position="1"/>
        <end position="21"/>
    </location>
</feature>
<sequence>MSDPDWKIFRGSGEPHDGLGELPAPPPWRFARAMGAISPPAADLDLKAAASKATTFRPSDAMIIAVNTALYLRRPLLLTGRPGTGKSTLISKVAYELKLGPVLKWSISSRSTVRGGVYEYDAVGRLQAGKGIDPPVEEYLTLGPLGTALAARSRPRALLIDEIDKSDLDFANDLLNVIEDGEYDIPELQRLGARPLVTVKDVSGRNVQIDKGRLISQQFPFVVMTSNGEREFPAPFLRRCVRLTIDPPTKDELTAIVDAHLKQFVSNDKREEMETLIDQFLKDRQQSDVSTDQLLNSIFLTVAIRDRDTRTFTNEELTAVRSALARPLSGASA</sequence>
<dbReference type="Pfam" id="PF07728">
    <property type="entry name" value="AAA_5"/>
    <property type="match status" value="1"/>
</dbReference>
<proteinExistence type="predicted"/>
<dbReference type="GO" id="GO:0016887">
    <property type="term" value="F:ATP hydrolysis activity"/>
    <property type="evidence" value="ECO:0007669"/>
    <property type="project" value="InterPro"/>
</dbReference>
<dbReference type="SUPFAM" id="SSF52540">
    <property type="entry name" value="P-loop containing nucleoside triphosphate hydrolases"/>
    <property type="match status" value="1"/>
</dbReference>
<dbReference type="RefSeq" id="WP_100179619.1">
    <property type="nucleotide sequence ID" value="NZ_LFJC01000003.1"/>
</dbReference>
<gene>
    <name evidence="3" type="ORF">TSA1_29920</name>
</gene>
<dbReference type="InterPro" id="IPR003593">
    <property type="entry name" value="AAA+_ATPase"/>
</dbReference>
<feature type="domain" description="AAA+ ATPase" evidence="2">
    <location>
        <begin position="72"/>
        <end position="251"/>
    </location>
</feature>
<dbReference type="Gene3D" id="3.40.50.300">
    <property type="entry name" value="P-loop containing nucleotide triphosphate hydrolases"/>
    <property type="match status" value="1"/>
</dbReference>
<dbReference type="InterPro" id="IPR011704">
    <property type="entry name" value="ATPase_dyneun-rel_AAA"/>
</dbReference>
<dbReference type="InterPro" id="IPR027417">
    <property type="entry name" value="P-loop_NTPase"/>
</dbReference>
<evidence type="ECO:0000313" key="4">
    <source>
        <dbReference type="Proteomes" id="UP000228930"/>
    </source>
</evidence>
<dbReference type="Proteomes" id="UP000228930">
    <property type="component" value="Unassembled WGS sequence"/>
</dbReference>
<organism evidence="3 4">
    <name type="scientific">Bradyrhizobium nitroreducens</name>
    <dbReference type="NCBI Taxonomy" id="709803"/>
    <lineage>
        <taxon>Bacteria</taxon>
        <taxon>Pseudomonadati</taxon>
        <taxon>Pseudomonadota</taxon>
        <taxon>Alphaproteobacteria</taxon>
        <taxon>Hyphomicrobiales</taxon>
        <taxon>Nitrobacteraceae</taxon>
        <taxon>Bradyrhizobium</taxon>
    </lineage>
</organism>
<evidence type="ECO:0000256" key="1">
    <source>
        <dbReference type="SAM" id="MobiDB-lite"/>
    </source>
</evidence>
<evidence type="ECO:0000259" key="2">
    <source>
        <dbReference type="SMART" id="SM00382"/>
    </source>
</evidence>
<accession>A0A2M6UIX7</accession>
<comment type="caution">
    <text evidence="3">The sequence shown here is derived from an EMBL/GenBank/DDBJ whole genome shotgun (WGS) entry which is preliminary data.</text>
</comment>
<dbReference type="AlphaFoldDB" id="A0A2M6UIX7"/>